<comment type="catalytic activity">
    <reaction evidence="10">
        <text>an acyl phosphate + sn-glycerol 3-phosphate = a 1-acyl-sn-glycero-3-phosphate + phosphate</text>
        <dbReference type="Rhea" id="RHEA:34075"/>
        <dbReference type="ChEBI" id="CHEBI:43474"/>
        <dbReference type="ChEBI" id="CHEBI:57597"/>
        <dbReference type="ChEBI" id="CHEBI:57970"/>
        <dbReference type="ChEBI" id="CHEBI:59918"/>
        <dbReference type="EC" id="2.3.1.275"/>
    </reaction>
</comment>
<comment type="similarity">
    <text evidence="10">Belongs to the PlsY family.</text>
</comment>
<dbReference type="SMART" id="SM01207">
    <property type="entry name" value="G3P_acyltransf"/>
    <property type="match status" value="1"/>
</dbReference>
<feature type="transmembrane region" description="Helical" evidence="10">
    <location>
        <begin position="55"/>
        <end position="79"/>
    </location>
</feature>
<feature type="transmembrane region" description="Helical" evidence="10">
    <location>
        <begin position="85"/>
        <end position="103"/>
    </location>
</feature>
<dbReference type="Proteomes" id="UP000186895">
    <property type="component" value="Unassembled WGS sequence"/>
</dbReference>
<feature type="transmembrane region" description="Helical" evidence="10">
    <location>
        <begin position="6"/>
        <end position="26"/>
    </location>
</feature>
<evidence type="ECO:0000256" key="8">
    <source>
        <dbReference type="ARBA" id="ARBA00023209"/>
    </source>
</evidence>
<evidence type="ECO:0000256" key="9">
    <source>
        <dbReference type="ARBA" id="ARBA00023264"/>
    </source>
</evidence>
<gene>
    <name evidence="10" type="primary">plsY</name>
    <name evidence="11" type="ORF">SAMN05421647_101948</name>
</gene>
<dbReference type="PANTHER" id="PTHR30309:SF0">
    <property type="entry name" value="GLYCEROL-3-PHOSPHATE ACYLTRANSFERASE-RELATED"/>
    <property type="match status" value="1"/>
</dbReference>
<keyword evidence="7 10" id="KW-0472">Membrane</keyword>
<dbReference type="eggNOG" id="COG0344">
    <property type="taxonomic scope" value="Bacteria"/>
</dbReference>
<keyword evidence="11" id="KW-0012">Acyltransferase</keyword>
<dbReference type="Pfam" id="PF02660">
    <property type="entry name" value="G3P_acyltransf"/>
    <property type="match status" value="1"/>
</dbReference>
<evidence type="ECO:0000313" key="12">
    <source>
        <dbReference type="Proteomes" id="UP000186895"/>
    </source>
</evidence>
<keyword evidence="12" id="KW-1185">Reference proteome</keyword>
<comment type="subcellular location">
    <subcellularLocation>
        <location evidence="10">Cell membrane</location>
        <topology evidence="10">Multi-pass membrane protein</topology>
    </subcellularLocation>
</comment>
<comment type="subunit">
    <text evidence="10">Probably interacts with PlsX.</text>
</comment>
<keyword evidence="9 10" id="KW-1208">Phospholipid metabolism</keyword>
<dbReference type="RefSeq" id="WP_010322911.1">
    <property type="nucleotide sequence ID" value="NZ_FTMN01000001.1"/>
</dbReference>
<dbReference type="GO" id="GO:0005886">
    <property type="term" value="C:plasma membrane"/>
    <property type="evidence" value="ECO:0007669"/>
    <property type="project" value="UniProtKB-SubCell"/>
</dbReference>
<dbReference type="PANTHER" id="PTHR30309">
    <property type="entry name" value="INNER MEMBRANE PROTEIN YGIH"/>
    <property type="match status" value="1"/>
</dbReference>
<organism evidence="11 12">
    <name type="scientific">Marinobacterium stanieri</name>
    <dbReference type="NCBI Taxonomy" id="49186"/>
    <lineage>
        <taxon>Bacteria</taxon>
        <taxon>Pseudomonadati</taxon>
        <taxon>Pseudomonadota</taxon>
        <taxon>Gammaproteobacteria</taxon>
        <taxon>Oceanospirillales</taxon>
        <taxon>Oceanospirillaceae</taxon>
        <taxon>Marinobacterium</taxon>
    </lineage>
</organism>
<comment type="pathway">
    <text evidence="10">Lipid metabolism; phospholipid metabolism.</text>
</comment>
<evidence type="ECO:0000256" key="5">
    <source>
        <dbReference type="ARBA" id="ARBA00022989"/>
    </source>
</evidence>
<keyword evidence="2 10" id="KW-0444">Lipid biosynthesis</keyword>
<evidence type="ECO:0000256" key="6">
    <source>
        <dbReference type="ARBA" id="ARBA00023098"/>
    </source>
</evidence>
<accession>A0A1N6PCM3</accession>
<protein>
    <recommendedName>
        <fullName evidence="10">Glycerol-3-phosphate acyltransferase</fullName>
    </recommendedName>
    <alternativeName>
        <fullName evidence="10">Acyl-PO4 G3P acyltransferase</fullName>
    </alternativeName>
    <alternativeName>
        <fullName evidence="10">Acyl-phosphate--glycerol-3-phosphate acyltransferase</fullName>
    </alternativeName>
    <alternativeName>
        <fullName evidence="10">G3P acyltransferase</fullName>
        <shortName evidence="10">GPAT</shortName>
        <ecNumber evidence="10">2.3.1.275</ecNumber>
    </alternativeName>
    <alternativeName>
        <fullName evidence="10">Lysophosphatidic acid synthase</fullName>
        <shortName evidence="10">LPA synthase</shortName>
    </alternativeName>
</protein>
<feature type="transmembrane region" description="Helical" evidence="10">
    <location>
        <begin position="115"/>
        <end position="137"/>
    </location>
</feature>
<evidence type="ECO:0000256" key="4">
    <source>
        <dbReference type="ARBA" id="ARBA00022692"/>
    </source>
</evidence>
<dbReference type="EMBL" id="FTMN01000001">
    <property type="protein sequence ID" value="SIQ02141.1"/>
    <property type="molecule type" value="Genomic_DNA"/>
</dbReference>
<dbReference type="UniPathway" id="UPA00085"/>
<dbReference type="STRING" id="49186.SAMN05421647_101948"/>
<dbReference type="GO" id="GO:0043772">
    <property type="term" value="F:acyl-phosphate glycerol-3-phosphate acyltransferase activity"/>
    <property type="evidence" value="ECO:0007669"/>
    <property type="project" value="UniProtKB-UniRule"/>
</dbReference>
<keyword evidence="6 10" id="KW-0443">Lipid metabolism</keyword>
<keyword evidence="1 10" id="KW-1003">Cell membrane</keyword>
<evidence type="ECO:0000313" key="11">
    <source>
        <dbReference type="EMBL" id="SIQ02141.1"/>
    </source>
</evidence>
<dbReference type="AlphaFoldDB" id="A0A1N6PCM3"/>
<dbReference type="NCBIfam" id="TIGR00023">
    <property type="entry name" value="glycerol-3-phosphate 1-O-acyltransferase PlsY"/>
    <property type="match status" value="1"/>
</dbReference>
<keyword evidence="4 10" id="KW-0812">Transmembrane</keyword>
<reference evidence="11 12" key="1">
    <citation type="submission" date="2017-01" db="EMBL/GenBank/DDBJ databases">
        <authorList>
            <person name="Mah S.A."/>
            <person name="Swanson W.J."/>
            <person name="Moy G.W."/>
            <person name="Vacquier V.D."/>
        </authorList>
    </citation>
    <scope>NUCLEOTIDE SEQUENCE [LARGE SCALE GENOMIC DNA]</scope>
    <source>
        <strain evidence="11 12">DSM 7027</strain>
    </source>
</reference>
<evidence type="ECO:0000256" key="7">
    <source>
        <dbReference type="ARBA" id="ARBA00023136"/>
    </source>
</evidence>
<proteinExistence type="inferred from homology"/>
<evidence type="ECO:0000256" key="1">
    <source>
        <dbReference type="ARBA" id="ARBA00022475"/>
    </source>
</evidence>
<dbReference type="InterPro" id="IPR003811">
    <property type="entry name" value="G3P_acylTferase_PlsY"/>
</dbReference>
<evidence type="ECO:0000256" key="3">
    <source>
        <dbReference type="ARBA" id="ARBA00022679"/>
    </source>
</evidence>
<keyword evidence="5 10" id="KW-1133">Transmembrane helix</keyword>
<keyword evidence="3 10" id="KW-0808">Transferase</keyword>
<name>A0A1N6PCM3_9GAMM</name>
<dbReference type="HAMAP" id="MF_01043">
    <property type="entry name" value="PlsY"/>
    <property type="match status" value="1"/>
</dbReference>
<dbReference type="GO" id="GO:0008654">
    <property type="term" value="P:phospholipid biosynthetic process"/>
    <property type="evidence" value="ECO:0007669"/>
    <property type="project" value="UniProtKB-UniRule"/>
</dbReference>
<evidence type="ECO:0000256" key="2">
    <source>
        <dbReference type="ARBA" id="ARBA00022516"/>
    </source>
</evidence>
<feature type="transmembrane region" description="Helical" evidence="10">
    <location>
        <begin position="143"/>
        <end position="176"/>
    </location>
</feature>
<evidence type="ECO:0000256" key="10">
    <source>
        <dbReference type="HAMAP-Rule" id="MF_01043"/>
    </source>
</evidence>
<dbReference type="EC" id="2.3.1.275" evidence="10"/>
<keyword evidence="8 10" id="KW-0594">Phospholipid biosynthesis</keyword>
<sequence length="193" mass="20378">MPEGSDWILLLTAYLLGSIPSAVLVCKAMGLEDPRQAGSKNPGATNVMRLGGRQAAILTLSGDLSKGAAAILLAILVGADITLRGWAMLAAVCGHLFPFFSSLRGGKGVATTLGCTLLLSWPLALCQLLFWGLIFLLGRISSLASIATAIITPLFCYLTTPALTLTFSLTSAILILRHSSNIRKLVAGREHRF</sequence>
<comment type="function">
    <text evidence="10">Catalyzes the transfer of an acyl group from acyl-phosphate (acyl-PO(4)) to glycerol-3-phosphate (G3P) to form lysophosphatidic acid (LPA). This enzyme utilizes acyl-phosphate as fatty acyl donor, but not acyl-CoA or acyl-ACP.</text>
</comment>